<dbReference type="GO" id="GO:0003729">
    <property type="term" value="F:mRNA binding"/>
    <property type="evidence" value="ECO:0007669"/>
    <property type="project" value="InterPro"/>
</dbReference>
<dbReference type="InterPro" id="IPR045154">
    <property type="entry name" value="PCF11-like"/>
</dbReference>
<dbReference type="Proteomes" id="UP001415857">
    <property type="component" value="Unassembled WGS sequence"/>
</dbReference>
<dbReference type="AlphaFoldDB" id="A0AAP0NJQ6"/>
<evidence type="ECO:0000313" key="3">
    <source>
        <dbReference type="Proteomes" id="UP001415857"/>
    </source>
</evidence>
<feature type="compositionally biased region" description="Basic and acidic residues" evidence="1">
    <location>
        <begin position="74"/>
        <end position="86"/>
    </location>
</feature>
<feature type="region of interest" description="Disordered" evidence="1">
    <location>
        <begin position="63"/>
        <end position="93"/>
    </location>
</feature>
<protein>
    <submittedName>
        <fullName evidence="2">Uncharacterized protein</fullName>
    </submittedName>
</protein>
<gene>
    <name evidence="2" type="ORF">L1049_017953</name>
</gene>
<sequence>MVSSIEDAERPDRAVSISSGRPWTDLPVNLHNIQRSNKEVLSEPVYAKNISTPYGDYDYGSELSRPSGLGGGRASERVTEQGHDKPWYGAGNSITETKSRQRNAFDIKHKFPNYPAPRAAISDVHPQLTQSLASRSSGGMPRNWKNYEEEEYMWDDMNSRLVDHGAANNSRTDRWTPDDSEKVVKIVSSASVILSSCWTFYPADAAAEDLIIVSDPHTRHCHRPTPVIASNTGGCGQPTPVVVQHGFFATSNPFTITSDLTHPLSSQTSHTCHCRRSPTPVITSNASGCGQPTPAMVQRGFFATSNPFTIASDLTHPMSSQTSHTRHRRHHPTLAIASNAGGYGQPMPAVV</sequence>
<keyword evidence="3" id="KW-1185">Reference proteome</keyword>
<evidence type="ECO:0000313" key="2">
    <source>
        <dbReference type="EMBL" id="KAK9273146.1"/>
    </source>
</evidence>
<evidence type="ECO:0000256" key="1">
    <source>
        <dbReference type="SAM" id="MobiDB-lite"/>
    </source>
</evidence>
<name>A0AAP0NJQ6_LIQFO</name>
<proteinExistence type="predicted"/>
<dbReference type="GO" id="GO:0006369">
    <property type="term" value="P:termination of RNA polymerase II transcription"/>
    <property type="evidence" value="ECO:0007669"/>
    <property type="project" value="InterPro"/>
</dbReference>
<dbReference type="EMBL" id="JBBPBK010000012">
    <property type="protein sequence ID" value="KAK9273146.1"/>
    <property type="molecule type" value="Genomic_DNA"/>
</dbReference>
<organism evidence="2 3">
    <name type="scientific">Liquidambar formosana</name>
    <name type="common">Formosan gum</name>
    <dbReference type="NCBI Taxonomy" id="63359"/>
    <lineage>
        <taxon>Eukaryota</taxon>
        <taxon>Viridiplantae</taxon>
        <taxon>Streptophyta</taxon>
        <taxon>Embryophyta</taxon>
        <taxon>Tracheophyta</taxon>
        <taxon>Spermatophyta</taxon>
        <taxon>Magnoliopsida</taxon>
        <taxon>eudicotyledons</taxon>
        <taxon>Gunneridae</taxon>
        <taxon>Pentapetalae</taxon>
        <taxon>Saxifragales</taxon>
        <taxon>Altingiaceae</taxon>
        <taxon>Liquidambar</taxon>
    </lineage>
</organism>
<accession>A0AAP0NJQ6</accession>
<dbReference type="PANTHER" id="PTHR15921">
    <property type="entry name" value="PRE-MRNA CLEAVAGE COMPLEX II"/>
    <property type="match status" value="1"/>
</dbReference>
<reference evidence="2 3" key="1">
    <citation type="journal article" date="2024" name="Plant J.">
        <title>Genome sequences and population genomics reveal climatic adaptation and genomic divergence between two closely related sweetgum species.</title>
        <authorList>
            <person name="Xu W.Q."/>
            <person name="Ren C.Q."/>
            <person name="Zhang X.Y."/>
            <person name="Comes H.P."/>
            <person name="Liu X.H."/>
            <person name="Li Y.G."/>
            <person name="Kettle C.J."/>
            <person name="Jalonen R."/>
            <person name="Gaisberger H."/>
            <person name="Ma Y.Z."/>
            <person name="Qiu Y.X."/>
        </authorList>
    </citation>
    <scope>NUCLEOTIDE SEQUENCE [LARGE SCALE GENOMIC DNA]</scope>
    <source>
        <strain evidence="2">Hangzhou</strain>
    </source>
</reference>
<dbReference type="GO" id="GO:0000993">
    <property type="term" value="F:RNA polymerase II complex binding"/>
    <property type="evidence" value="ECO:0007669"/>
    <property type="project" value="InterPro"/>
</dbReference>
<comment type="caution">
    <text evidence="2">The sequence shown here is derived from an EMBL/GenBank/DDBJ whole genome shotgun (WGS) entry which is preliminary data.</text>
</comment>
<dbReference type="PANTHER" id="PTHR15921:SF3">
    <property type="entry name" value="PRE-MRNA CLEAVAGE COMPLEX 2 PROTEIN PCF11"/>
    <property type="match status" value="1"/>
</dbReference>
<dbReference type="GO" id="GO:0005737">
    <property type="term" value="C:cytoplasm"/>
    <property type="evidence" value="ECO:0007669"/>
    <property type="project" value="TreeGrafter"/>
</dbReference>
<dbReference type="GO" id="GO:0031124">
    <property type="term" value="P:mRNA 3'-end processing"/>
    <property type="evidence" value="ECO:0007669"/>
    <property type="project" value="InterPro"/>
</dbReference>
<dbReference type="GO" id="GO:0005849">
    <property type="term" value="C:mRNA cleavage factor complex"/>
    <property type="evidence" value="ECO:0007669"/>
    <property type="project" value="TreeGrafter"/>
</dbReference>